<dbReference type="Pfam" id="PF07983">
    <property type="entry name" value="X8"/>
    <property type="match status" value="1"/>
</dbReference>
<reference evidence="4" key="1">
    <citation type="submission" date="2023-04" db="EMBL/GenBank/DDBJ databases">
        <authorList>
            <person name="Vijverberg K."/>
            <person name="Xiong W."/>
            <person name="Schranz E."/>
        </authorList>
    </citation>
    <scope>NUCLEOTIDE SEQUENCE</scope>
</reference>
<accession>A0AA35YM32</accession>
<dbReference type="PANTHER" id="PTHR31044:SF147">
    <property type="entry name" value="CARBOHYDRATE-BINDING X8 DOMAIN PROTEIN"/>
    <property type="match status" value="1"/>
</dbReference>
<feature type="domain" description="X8" evidence="3">
    <location>
        <begin position="25"/>
        <end position="103"/>
    </location>
</feature>
<dbReference type="InterPro" id="IPR012946">
    <property type="entry name" value="X8"/>
</dbReference>
<name>A0AA35YM32_LACSI</name>
<keyword evidence="1 2" id="KW-0732">Signal</keyword>
<feature type="chain" id="PRO_5041335075" description="X8 domain-containing protein" evidence="2">
    <location>
        <begin position="24"/>
        <end position="104"/>
    </location>
</feature>
<protein>
    <recommendedName>
        <fullName evidence="3">X8 domain-containing protein</fullName>
    </recommendedName>
</protein>
<evidence type="ECO:0000313" key="5">
    <source>
        <dbReference type="Proteomes" id="UP001177003"/>
    </source>
</evidence>
<dbReference type="PANTHER" id="PTHR31044">
    <property type="entry name" value="BETA-1,3 GLUCANASE"/>
    <property type="match status" value="1"/>
</dbReference>
<evidence type="ECO:0000259" key="3">
    <source>
        <dbReference type="SMART" id="SM00768"/>
    </source>
</evidence>
<organism evidence="4 5">
    <name type="scientific">Lactuca saligna</name>
    <name type="common">Willowleaf lettuce</name>
    <dbReference type="NCBI Taxonomy" id="75948"/>
    <lineage>
        <taxon>Eukaryota</taxon>
        <taxon>Viridiplantae</taxon>
        <taxon>Streptophyta</taxon>
        <taxon>Embryophyta</taxon>
        <taxon>Tracheophyta</taxon>
        <taxon>Spermatophyta</taxon>
        <taxon>Magnoliopsida</taxon>
        <taxon>eudicotyledons</taxon>
        <taxon>Gunneridae</taxon>
        <taxon>Pentapetalae</taxon>
        <taxon>asterids</taxon>
        <taxon>campanulids</taxon>
        <taxon>Asterales</taxon>
        <taxon>Asteraceae</taxon>
        <taxon>Cichorioideae</taxon>
        <taxon>Cichorieae</taxon>
        <taxon>Lactucinae</taxon>
        <taxon>Lactuca</taxon>
    </lineage>
</organism>
<dbReference type="InterPro" id="IPR044788">
    <property type="entry name" value="X8_dom_prot"/>
</dbReference>
<dbReference type="AlphaFoldDB" id="A0AA35YM32"/>
<dbReference type="SMART" id="SM00768">
    <property type="entry name" value="X8"/>
    <property type="match status" value="1"/>
</dbReference>
<evidence type="ECO:0000313" key="4">
    <source>
        <dbReference type="EMBL" id="CAI9276561.1"/>
    </source>
</evidence>
<dbReference type="GO" id="GO:0009506">
    <property type="term" value="C:plasmodesma"/>
    <property type="evidence" value="ECO:0007669"/>
    <property type="project" value="UniProtKB-ARBA"/>
</dbReference>
<keyword evidence="5" id="KW-1185">Reference proteome</keyword>
<evidence type="ECO:0000256" key="2">
    <source>
        <dbReference type="SAM" id="SignalP"/>
    </source>
</evidence>
<sequence>MESRSLSLCFFSFLIVCSIYIEGKEWCVAQTHASEERLIQFMNDKCLYIDCRPITWGGSCYEPNTVQNHASYAIDLNFRVNGECDPSFATIAVTDPSFRSCVYP</sequence>
<dbReference type="EMBL" id="OX465079">
    <property type="protein sequence ID" value="CAI9276561.1"/>
    <property type="molecule type" value="Genomic_DNA"/>
</dbReference>
<proteinExistence type="predicted"/>
<gene>
    <name evidence="4" type="ORF">LSALG_LOCUS16534</name>
</gene>
<feature type="signal peptide" evidence="2">
    <location>
        <begin position="1"/>
        <end position="23"/>
    </location>
</feature>
<evidence type="ECO:0000256" key="1">
    <source>
        <dbReference type="ARBA" id="ARBA00022729"/>
    </source>
</evidence>
<dbReference type="Proteomes" id="UP001177003">
    <property type="component" value="Chromosome 3"/>
</dbReference>